<feature type="compositionally biased region" description="Polar residues" evidence="7">
    <location>
        <begin position="85"/>
        <end position="101"/>
    </location>
</feature>
<keyword evidence="2 6" id="KW-0812">Transmembrane</keyword>
<comment type="subcellular location">
    <subcellularLocation>
        <location evidence="1 6">Endoplasmic reticulum membrane</location>
        <topology evidence="1 6">Multi-pass membrane protein</topology>
    </subcellularLocation>
</comment>
<dbReference type="Pfam" id="PF02453">
    <property type="entry name" value="Reticulon"/>
    <property type="match status" value="1"/>
</dbReference>
<dbReference type="AlphaFoldDB" id="A0A6A6TLX2"/>
<evidence type="ECO:0000256" key="6">
    <source>
        <dbReference type="RuleBase" id="RU363132"/>
    </source>
</evidence>
<gene>
    <name evidence="9" type="ORF">K491DRAFT_688782</name>
</gene>
<evidence type="ECO:0000256" key="1">
    <source>
        <dbReference type="ARBA" id="ARBA00004477"/>
    </source>
</evidence>
<accession>A0A6A6TLX2</accession>
<dbReference type="EMBL" id="MU004303">
    <property type="protein sequence ID" value="KAF2659923.1"/>
    <property type="molecule type" value="Genomic_DNA"/>
</dbReference>
<feature type="region of interest" description="Disordered" evidence="7">
    <location>
        <begin position="1"/>
        <end position="28"/>
    </location>
</feature>
<keyword evidence="3 6" id="KW-0256">Endoplasmic reticulum</keyword>
<sequence length="419" mass="45672">MALIGGAHDTNSCPQSWPNTKATSSRPLSPLRCSRPFIFHPTACSLPPFAPFAHPQHTPGLKRTMSEAPHLELNNSDLPDLDPSAPSNQNTYTNGNSNKPQLTKEHLYNSAQSAMDSIANHPATQNVKNTINNGPVGQKVKAESAATRNEFADLANSRTTPDQPAATGQPLTHYHSLFYRLLSWKNPRATGIAFAASVLFIFAARYLNVLRYGLKLLCYTLGATGAAELAGKAAFGHGFTSQVRPRKYLTIPKASLERLLDDVEQFINFFVIESQRIVFAENVYATVAAFFASLISYFLIKFVPLWGLALIATTVAYLGPLIYIQNKEVIDGHLHRASTLAGEQASQIRDLAAQHTGNAANTFKSYAGEYTSKAQDTINQYRGRSASPEVKREDFPAAPAHEPVPERESVPEGVPAPAL</sequence>
<organism evidence="9 10">
    <name type="scientific">Lophiostoma macrostomum CBS 122681</name>
    <dbReference type="NCBI Taxonomy" id="1314788"/>
    <lineage>
        <taxon>Eukaryota</taxon>
        <taxon>Fungi</taxon>
        <taxon>Dikarya</taxon>
        <taxon>Ascomycota</taxon>
        <taxon>Pezizomycotina</taxon>
        <taxon>Dothideomycetes</taxon>
        <taxon>Pleosporomycetidae</taxon>
        <taxon>Pleosporales</taxon>
        <taxon>Lophiostomataceae</taxon>
        <taxon>Lophiostoma</taxon>
    </lineage>
</organism>
<keyword evidence="5 6" id="KW-0472">Membrane</keyword>
<evidence type="ECO:0000256" key="3">
    <source>
        <dbReference type="ARBA" id="ARBA00022824"/>
    </source>
</evidence>
<dbReference type="PROSITE" id="PS50845">
    <property type="entry name" value="RETICULON"/>
    <property type="match status" value="1"/>
</dbReference>
<feature type="compositionally biased region" description="Polar residues" evidence="7">
    <location>
        <begin position="9"/>
        <end position="23"/>
    </location>
</feature>
<name>A0A6A6TLX2_9PLEO</name>
<reference evidence="9" key="1">
    <citation type="journal article" date="2020" name="Stud. Mycol.">
        <title>101 Dothideomycetes genomes: a test case for predicting lifestyles and emergence of pathogens.</title>
        <authorList>
            <person name="Haridas S."/>
            <person name="Albert R."/>
            <person name="Binder M."/>
            <person name="Bloem J."/>
            <person name="Labutti K."/>
            <person name="Salamov A."/>
            <person name="Andreopoulos B."/>
            <person name="Baker S."/>
            <person name="Barry K."/>
            <person name="Bills G."/>
            <person name="Bluhm B."/>
            <person name="Cannon C."/>
            <person name="Castanera R."/>
            <person name="Culley D."/>
            <person name="Daum C."/>
            <person name="Ezra D."/>
            <person name="Gonzalez J."/>
            <person name="Henrissat B."/>
            <person name="Kuo A."/>
            <person name="Liang C."/>
            <person name="Lipzen A."/>
            <person name="Lutzoni F."/>
            <person name="Magnuson J."/>
            <person name="Mondo S."/>
            <person name="Nolan M."/>
            <person name="Ohm R."/>
            <person name="Pangilinan J."/>
            <person name="Park H.-J."/>
            <person name="Ramirez L."/>
            <person name="Alfaro M."/>
            <person name="Sun H."/>
            <person name="Tritt A."/>
            <person name="Yoshinaga Y."/>
            <person name="Zwiers L.-H."/>
            <person name="Turgeon B."/>
            <person name="Goodwin S."/>
            <person name="Spatafora J."/>
            <person name="Crous P."/>
            <person name="Grigoriev I."/>
        </authorList>
    </citation>
    <scope>NUCLEOTIDE SEQUENCE</scope>
    <source>
        <strain evidence="9">CBS 122681</strain>
    </source>
</reference>
<feature type="domain" description="Reticulon" evidence="8">
    <location>
        <begin position="178"/>
        <end position="375"/>
    </location>
</feature>
<feature type="transmembrane region" description="Helical" evidence="6">
    <location>
        <begin position="189"/>
        <end position="207"/>
    </location>
</feature>
<evidence type="ECO:0000313" key="10">
    <source>
        <dbReference type="Proteomes" id="UP000799324"/>
    </source>
</evidence>
<keyword evidence="10" id="KW-1185">Reference proteome</keyword>
<evidence type="ECO:0000256" key="2">
    <source>
        <dbReference type="ARBA" id="ARBA00022692"/>
    </source>
</evidence>
<feature type="region of interest" description="Disordered" evidence="7">
    <location>
        <begin position="72"/>
        <end position="102"/>
    </location>
</feature>
<dbReference type="OrthoDB" id="567788at2759"/>
<evidence type="ECO:0000259" key="8">
    <source>
        <dbReference type="PROSITE" id="PS50845"/>
    </source>
</evidence>
<dbReference type="Proteomes" id="UP000799324">
    <property type="component" value="Unassembled WGS sequence"/>
</dbReference>
<evidence type="ECO:0000256" key="7">
    <source>
        <dbReference type="SAM" id="MobiDB-lite"/>
    </source>
</evidence>
<dbReference type="InterPro" id="IPR003388">
    <property type="entry name" value="Reticulon"/>
</dbReference>
<dbReference type="GO" id="GO:0005789">
    <property type="term" value="C:endoplasmic reticulum membrane"/>
    <property type="evidence" value="ECO:0007669"/>
    <property type="project" value="UniProtKB-SubCell"/>
</dbReference>
<proteinExistence type="predicted"/>
<feature type="transmembrane region" description="Helical" evidence="6">
    <location>
        <begin position="283"/>
        <end position="300"/>
    </location>
</feature>
<evidence type="ECO:0000256" key="5">
    <source>
        <dbReference type="ARBA" id="ARBA00023136"/>
    </source>
</evidence>
<protein>
    <recommendedName>
        <fullName evidence="6">Reticulon-like protein</fullName>
    </recommendedName>
</protein>
<evidence type="ECO:0000256" key="4">
    <source>
        <dbReference type="ARBA" id="ARBA00022989"/>
    </source>
</evidence>
<evidence type="ECO:0000313" key="9">
    <source>
        <dbReference type="EMBL" id="KAF2659923.1"/>
    </source>
</evidence>
<keyword evidence="4 6" id="KW-1133">Transmembrane helix</keyword>
<feature type="region of interest" description="Disordered" evidence="7">
    <location>
        <begin position="378"/>
        <end position="419"/>
    </location>
</feature>
<feature type="transmembrane region" description="Helical" evidence="6">
    <location>
        <begin position="306"/>
        <end position="324"/>
    </location>
</feature>